<protein>
    <submittedName>
        <fullName evidence="1">Uncharacterized protein</fullName>
    </submittedName>
</protein>
<organism evidence="1">
    <name type="scientific">viral metagenome</name>
    <dbReference type="NCBI Taxonomy" id="1070528"/>
    <lineage>
        <taxon>unclassified sequences</taxon>
        <taxon>metagenomes</taxon>
        <taxon>organismal metagenomes</taxon>
    </lineage>
</organism>
<name>A0A6C0I6G2_9ZZZZ</name>
<reference evidence="1" key="1">
    <citation type="journal article" date="2020" name="Nature">
        <title>Giant virus diversity and host interactions through global metagenomics.</title>
        <authorList>
            <person name="Schulz F."/>
            <person name="Roux S."/>
            <person name="Paez-Espino D."/>
            <person name="Jungbluth S."/>
            <person name="Walsh D.A."/>
            <person name="Denef V.J."/>
            <person name="McMahon K.D."/>
            <person name="Konstantinidis K.T."/>
            <person name="Eloe-Fadrosh E.A."/>
            <person name="Kyrpides N.C."/>
            <person name="Woyke T."/>
        </authorList>
    </citation>
    <scope>NUCLEOTIDE SEQUENCE</scope>
    <source>
        <strain evidence="1">GVMAG-M-3300023184-191</strain>
    </source>
</reference>
<dbReference type="AlphaFoldDB" id="A0A6C0I6G2"/>
<dbReference type="EMBL" id="MN740104">
    <property type="protein sequence ID" value="QHT87946.1"/>
    <property type="molecule type" value="Genomic_DNA"/>
</dbReference>
<sequence length="76" mass="8386">MAGGVGRLVFTNQKSVCNYNHYVPGSGVGGQNISVRRHLKRFATSPQLTNVNGTYKLIKKAPCCPELLQNYGYIQK</sequence>
<accession>A0A6C0I6G2</accession>
<proteinExistence type="predicted"/>
<evidence type="ECO:0000313" key="1">
    <source>
        <dbReference type="EMBL" id="QHT87946.1"/>
    </source>
</evidence>